<feature type="repeat" description="TPR" evidence="5">
    <location>
        <begin position="631"/>
        <end position="664"/>
    </location>
</feature>
<name>A0A5C8PKA8_9HYPH</name>
<dbReference type="SMART" id="SM00028">
    <property type="entry name" value="TPR"/>
    <property type="match status" value="5"/>
</dbReference>
<evidence type="ECO:0000256" key="8">
    <source>
        <dbReference type="SAM" id="Phobius"/>
    </source>
</evidence>
<dbReference type="CDD" id="cd14014">
    <property type="entry name" value="STKc_PknB_like"/>
    <property type="match status" value="1"/>
</dbReference>
<dbReference type="OrthoDB" id="9801841at2"/>
<dbReference type="Gene3D" id="3.30.200.20">
    <property type="entry name" value="Phosphorylase Kinase, domain 1"/>
    <property type="match status" value="1"/>
</dbReference>
<evidence type="ECO:0000256" key="7">
    <source>
        <dbReference type="SAM" id="MobiDB-lite"/>
    </source>
</evidence>
<dbReference type="PROSITE" id="PS00107">
    <property type="entry name" value="PROTEIN_KINASE_ATP"/>
    <property type="match status" value="1"/>
</dbReference>
<dbReference type="InterPro" id="IPR050498">
    <property type="entry name" value="Ycf3"/>
</dbReference>
<evidence type="ECO:0000256" key="2">
    <source>
        <dbReference type="ARBA" id="ARBA00022741"/>
    </source>
</evidence>
<feature type="repeat" description="TPR" evidence="5">
    <location>
        <begin position="665"/>
        <end position="698"/>
    </location>
</feature>
<dbReference type="AlphaFoldDB" id="A0A5C8PKA8"/>
<sequence>MNHSQNAAFVPTVASGPQSAGGVPMERLAALPPGTRIGRYEIIAVLGQGGFGITYHARDTQLGRDIALKEYLPVSCAVRQGDHTVLPRSTQTVETFRWGRERFRAEATTLARLESVRGVVAVHDFLEANGTAYMVMALVKGETLDALLRRERRLSPAMLERWLSSVLEGLERVHALGFLHRDIKPSNIVIDAQGQPTLIDFGTARLALQDHTQAMTAVFTPGYAPLEQASSAHQGPWTDIYALGATLYHAVTGAPPPNAKDRTVRDTMVSATQACAGQYPAPLLAGIDAALAIHPQQRPQTIAAWRRMLLPGAPAAAGVPSSRASRAGALTPNWIMPVPGAGAIAMVAPLMPAAPAMPNAAGNTDFAPPPHVVARPAPGGTRGGPPLWLIVPVIGVLSLSLVAMVGYMVWEAQGEAARHAAGPPVQYADAPRRTDAPAPRRSEEGTPLPGNGAAFSGGSGNPAITNDAVRRAIDDTARRITQEITRQGGIGSGELKEWCSNTRGRPLIDVVVACTTLITLSRDKPPVVAIIYANRAVAYRDLGEPVAALRDLDKAVALDPDSAELIRARGTMHLRMKQYERAIADFDTAIRLDPRNIDAILGRGNANAERGRIDLALQDYNLATQRNPTVPDPFFNRGRVHLMKRDYQNAVLEFSQAIRLNPTRSAYFAARGGAYALKGDYPLALADLDQAIRLNPRDADSFFNRSGVKLRMGDKAGADADMARAKALNPTIQ</sequence>
<evidence type="ECO:0000256" key="1">
    <source>
        <dbReference type="ARBA" id="ARBA00022737"/>
    </source>
</evidence>
<dbReference type="GO" id="GO:0005524">
    <property type="term" value="F:ATP binding"/>
    <property type="evidence" value="ECO:0007669"/>
    <property type="project" value="UniProtKB-UniRule"/>
</dbReference>
<dbReference type="SMART" id="SM00220">
    <property type="entry name" value="S_TKc"/>
    <property type="match status" value="1"/>
</dbReference>
<dbReference type="Pfam" id="PF00069">
    <property type="entry name" value="Pkinase"/>
    <property type="match status" value="1"/>
</dbReference>
<keyword evidence="8" id="KW-0472">Membrane</keyword>
<dbReference type="InterPro" id="IPR008271">
    <property type="entry name" value="Ser/Thr_kinase_AS"/>
</dbReference>
<keyword evidence="8" id="KW-0812">Transmembrane</keyword>
<keyword evidence="11" id="KW-1185">Reference proteome</keyword>
<feature type="transmembrane region" description="Helical" evidence="8">
    <location>
        <begin position="387"/>
        <end position="410"/>
    </location>
</feature>
<dbReference type="PANTHER" id="PTHR44858:SF1">
    <property type="entry name" value="UDP-N-ACETYLGLUCOSAMINE--PEPTIDE N-ACETYLGLUCOSAMINYLTRANSFERASE SPINDLY-RELATED"/>
    <property type="match status" value="1"/>
</dbReference>
<dbReference type="Gene3D" id="1.25.40.10">
    <property type="entry name" value="Tetratricopeptide repeat domain"/>
    <property type="match status" value="3"/>
</dbReference>
<feature type="repeat" description="TPR" evidence="5">
    <location>
        <begin position="563"/>
        <end position="596"/>
    </location>
</feature>
<feature type="compositionally biased region" description="Basic and acidic residues" evidence="7">
    <location>
        <begin position="430"/>
        <end position="444"/>
    </location>
</feature>
<dbReference type="GO" id="GO:0004672">
    <property type="term" value="F:protein kinase activity"/>
    <property type="evidence" value="ECO:0007669"/>
    <property type="project" value="InterPro"/>
</dbReference>
<dbReference type="PROSITE" id="PS50293">
    <property type="entry name" value="TPR_REGION"/>
    <property type="match status" value="1"/>
</dbReference>
<gene>
    <name evidence="10" type="ORF">FHP25_18765</name>
</gene>
<comment type="caution">
    <text evidence="10">The sequence shown here is derived from an EMBL/GenBank/DDBJ whole genome shotgun (WGS) entry which is preliminary data.</text>
</comment>
<dbReference type="Pfam" id="PF13432">
    <property type="entry name" value="TPR_16"/>
    <property type="match status" value="2"/>
</dbReference>
<dbReference type="PROSITE" id="PS50005">
    <property type="entry name" value="TPR"/>
    <property type="match status" value="4"/>
</dbReference>
<dbReference type="PROSITE" id="PS00108">
    <property type="entry name" value="PROTEIN_KINASE_ST"/>
    <property type="match status" value="1"/>
</dbReference>
<keyword evidence="1" id="KW-0677">Repeat</keyword>
<dbReference type="SUPFAM" id="SSF56112">
    <property type="entry name" value="Protein kinase-like (PK-like)"/>
    <property type="match status" value="1"/>
</dbReference>
<reference evidence="10 11" key="1">
    <citation type="submission" date="2019-06" db="EMBL/GenBank/DDBJ databases">
        <title>New taxonomy in bacterial strain CC-CFT640, isolated from vineyard.</title>
        <authorList>
            <person name="Lin S.-Y."/>
            <person name="Tsai C.-F."/>
            <person name="Young C.-C."/>
        </authorList>
    </citation>
    <scope>NUCLEOTIDE SEQUENCE [LARGE SCALE GENOMIC DNA]</scope>
    <source>
        <strain evidence="10 11">CC-CFT640</strain>
    </source>
</reference>
<proteinExistence type="predicted"/>
<feature type="region of interest" description="Disordered" evidence="7">
    <location>
        <begin position="421"/>
        <end position="465"/>
    </location>
</feature>
<dbReference type="RefSeq" id="WP_147848494.1">
    <property type="nucleotide sequence ID" value="NZ_VDUZ01000021.1"/>
</dbReference>
<dbReference type="Proteomes" id="UP000321638">
    <property type="component" value="Unassembled WGS sequence"/>
</dbReference>
<dbReference type="SUPFAM" id="SSF48452">
    <property type="entry name" value="TPR-like"/>
    <property type="match status" value="1"/>
</dbReference>
<evidence type="ECO:0000256" key="4">
    <source>
        <dbReference type="ARBA" id="ARBA00022840"/>
    </source>
</evidence>
<evidence type="ECO:0000256" key="6">
    <source>
        <dbReference type="PROSITE-ProRule" id="PRU10141"/>
    </source>
</evidence>
<feature type="repeat" description="TPR" evidence="5">
    <location>
        <begin position="529"/>
        <end position="562"/>
    </location>
</feature>
<protein>
    <submittedName>
        <fullName evidence="10">Tetratricopeptide repeat protein</fullName>
    </submittedName>
</protein>
<dbReference type="InterPro" id="IPR000719">
    <property type="entry name" value="Prot_kinase_dom"/>
</dbReference>
<dbReference type="InterPro" id="IPR011990">
    <property type="entry name" value="TPR-like_helical_dom_sf"/>
</dbReference>
<evidence type="ECO:0000313" key="10">
    <source>
        <dbReference type="EMBL" id="TXL73969.1"/>
    </source>
</evidence>
<dbReference type="PROSITE" id="PS50011">
    <property type="entry name" value="PROTEIN_KINASE_DOM"/>
    <property type="match status" value="1"/>
</dbReference>
<evidence type="ECO:0000256" key="5">
    <source>
        <dbReference type="PROSITE-ProRule" id="PRU00339"/>
    </source>
</evidence>
<feature type="binding site" evidence="6">
    <location>
        <position position="69"/>
    </location>
    <ligand>
        <name>ATP</name>
        <dbReference type="ChEBI" id="CHEBI:30616"/>
    </ligand>
</feature>
<dbReference type="InterPro" id="IPR019734">
    <property type="entry name" value="TPR_rpt"/>
</dbReference>
<accession>A0A5C8PKA8</accession>
<evidence type="ECO:0000259" key="9">
    <source>
        <dbReference type="PROSITE" id="PS50011"/>
    </source>
</evidence>
<keyword evidence="2 6" id="KW-0547">Nucleotide-binding</keyword>
<keyword evidence="3 5" id="KW-0802">TPR repeat</keyword>
<dbReference type="PANTHER" id="PTHR44858">
    <property type="entry name" value="TETRATRICOPEPTIDE REPEAT PROTEIN 6"/>
    <property type="match status" value="1"/>
</dbReference>
<dbReference type="InterPro" id="IPR011009">
    <property type="entry name" value="Kinase-like_dom_sf"/>
</dbReference>
<keyword evidence="4 6" id="KW-0067">ATP-binding</keyword>
<dbReference type="Pfam" id="PF13181">
    <property type="entry name" value="TPR_8"/>
    <property type="match status" value="1"/>
</dbReference>
<keyword evidence="8" id="KW-1133">Transmembrane helix</keyword>
<feature type="domain" description="Protein kinase" evidence="9">
    <location>
        <begin position="40"/>
        <end position="310"/>
    </location>
</feature>
<evidence type="ECO:0000313" key="11">
    <source>
        <dbReference type="Proteomes" id="UP000321638"/>
    </source>
</evidence>
<evidence type="ECO:0000256" key="3">
    <source>
        <dbReference type="ARBA" id="ARBA00022803"/>
    </source>
</evidence>
<dbReference type="InterPro" id="IPR017441">
    <property type="entry name" value="Protein_kinase_ATP_BS"/>
</dbReference>
<dbReference type="EMBL" id="VDUZ01000021">
    <property type="protein sequence ID" value="TXL73969.1"/>
    <property type="molecule type" value="Genomic_DNA"/>
</dbReference>
<organism evidence="10 11">
    <name type="scientific">Vineibacter terrae</name>
    <dbReference type="NCBI Taxonomy" id="2586908"/>
    <lineage>
        <taxon>Bacteria</taxon>
        <taxon>Pseudomonadati</taxon>
        <taxon>Pseudomonadota</taxon>
        <taxon>Alphaproteobacteria</taxon>
        <taxon>Hyphomicrobiales</taxon>
        <taxon>Vineibacter</taxon>
    </lineage>
</organism>
<dbReference type="Gene3D" id="1.10.510.10">
    <property type="entry name" value="Transferase(Phosphotransferase) domain 1"/>
    <property type="match status" value="1"/>
</dbReference>